<dbReference type="InterPro" id="IPR016064">
    <property type="entry name" value="NAD/diacylglycerol_kinase_sf"/>
</dbReference>
<keyword evidence="2" id="KW-0547">Nucleotide-binding</keyword>
<accession>A0A4P9ZII8</accession>
<dbReference type="GO" id="GO:0001727">
    <property type="term" value="F:lipid kinase activity"/>
    <property type="evidence" value="ECO:0007669"/>
    <property type="project" value="TreeGrafter"/>
</dbReference>
<reference evidence="7" key="1">
    <citation type="journal article" date="2018" name="Nat. Microbiol.">
        <title>Leveraging single-cell genomics to expand the fungal tree of life.</title>
        <authorList>
            <person name="Ahrendt S.R."/>
            <person name="Quandt C.A."/>
            <person name="Ciobanu D."/>
            <person name="Clum A."/>
            <person name="Salamov A."/>
            <person name="Andreopoulos B."/>
            <person name="Cheng J.F."/>
            <person name="Woyke T."/>
            <person name="Pelin A."/>
            <person name="Henrissat B."/>
            <person name="Reynolds N.K."/>
            <person name="Benny G.L."/>
            <person name="Smith M.E."/>
            <person name="James T.Y."/>
            <person name="Grigoriev I.V."/>
        </authorList>
    </citation>
    <scope>NUCLEOTIDE SEQUENCE [LARGE SCALE GENOMIC DNA]</scope>
    <source>
        <strain evidence="7">Baker2002</strain>
    </source>
</reference>
<organism evidence="6 7">
    <name type="scientific">Metschnikowia bicuspidata</name>
    <dbReference type="NCBI Taxonomy" id="27322"/>
    <lineage>
        <taxon>Eukaryota</taxon>
        <taxon>Fungi</taxon>
        <taxon>Dikarya</taxon>
        <taxon>Ascomycota</taxon>
        <taxon>Saccharomycotina</taxon>
        <taxon>Pichiomycetes</taxon>
        <taxon>Metschnikowiaceae</taxon>
        <taxon>Metschnikowia</taxon>
    </lineage>
</organism>
<evidence type="ECO:0000256" key="3">
    <source>
        <dbReference type="ARBA" id="ARBA00022777"/>
    </source>
</evidence>
<dbReference type="PANTHER" id="PTHR12358:SF31">
    <property type="entry name" value="ACYLGLYCEROL KINASE, MITOCHONDRIAL"/>
    <property type="match status" value="1"/>
</dbReference>
<dbReference type="GO" id="GO:0046512">
    <property type="term" value="P:sphingosine biosynthetic process"/>
    <property type="evidence" value="ECO:0007669"/>
    <property type="project" value="TreeGrafter"/>
</dbReference>
<keyword evidence="7" id="KW-1185">Reference proteome</keyword>
<dbReference type="InterPro" id="IPR045540">
    <property type="entry name" value="YegS/DAGK_C"/>
</dbReference>
<dbReference type="GO" id="GO:0005524">
    <property type="term" value="F:ATP binding"/>
    <property type="evidence" value="ECO:0007669"/>
    <property type="project" value="UniProtKB-KW"/>
</dbReference>
<dbReference type="InterPro" id="IPR001206">
    <property type="entry name" value="Diacylglycerol_kinase_cat_dom"/>
</dbReference>
<keyword evidence="3" id="KW-0418">Kinase</keyword>
<dbReference type="PANTHER" id="PTHR12358">
    <property type="entry name" value="SPHINGOSINE KINASE"/>
    <property type="match status" value="1"/>
</dbReference>
<dbReference type="GO" id="GO:0016020">
    <property type="term" value="C:membrane"/>
    <property type="evidence" value="ECO:0007669"/>
    <property type="project" value="TreeGrafter"/>
</dbReference>
<dbReference type="InterPro" id="IPR050187">
    <property type="entry name" value="Lipid_Phosphate_FormReg"/>
</dbReference>
<keyword evidence="4" id="KW-0067">ATP-binding</keyword>
<dbReference type="GO" id="GO:0005737">
    <property type="term" value="C:cytoplasm"/>
    <property type="evidence" value="ECO:0007669"/>
    <property type="project" value="TreeGrafter"/>
</dbReference>
<dbReference type="Pfam" id="PF00781">
    <property type="entry name" value="DAGK_cat"/>
    <property type="match status" value="1"/>
</dbReference>
<sequence>MNGAGYQDPNLFAQHIVDRAYPGSNNRPNILLLINLKGGKGEAGTIYRDQIQPILDASRLEYKALYTERAKHAMEIASELDIDQYDIIACCSGDGIPHEVINGLYLRPDRARAFNKLAIAQLPCGSGNAFSLSVFGTTDCSLATLEMLKLKKIQIDIMSVTQGDRTNLSFLSQAFGAIADSDIGTESLRCMGLIRFELGLAYRVFTKAKYPCDLYVKYAIENKKEIQEYFRLYNRDTDLQKEKRRILSKDLELKYPDLDSPVPSDWQLIPREETENLSIFYVGNMPYVLKDAQFFPAAISDDGYMDMLVFHNKIPLWHYTNLLLNVSNGGHVHHDDVRHAKITAYRLVPRVKDPQKHFISVDGESFPVVPMQVEVLPGILTVLLKDDCYVDTKFGHN</sequence>
<dbReference type="PROSITE" id="PS50146">
    <property type="entry name" value="DAGK"/>
    <property type="match status" value="1"/>
</dbReference>
<evidence type="ECO:0000256" key="1">
    <source>
        <dbReference type="ARBA" id="ARBA00022679"/>
    </source>
</evidence>
<evidence type="ECO:0000313" key="7">
    <source>
        <dbReference type="Proteomes" id="UP000268321"/>
    </source>
</evidence>
<dbReference type="Pfam" id="PF19279">
    <property type="entry name" value="YegS_C"/>
    <property type="match status" value="1"/>
</dbReference>
<dbReference type="OrthoDB" id="3853857at2759"/>
<dbReference type="Gene3D" id="3.40.50.10330">
    <property type="entry name" value="Probable inorganic polyphosphate/atp-NAD kinase, domain 1"/>
    <property type="match status" value="1"/>
</dbReference>
<keyword evidence="1" id="KW-0808">Transferase</keyword>
<evidence type="ECO:0000256" key="4">
    <source>
        <dbReference type="ARBA" id="ARBA00022840"/>
    </source>
</evidence>
<dbReference type="SUPFAM" id="SSF111331">
    <property type="entry name" value="NAD kinase/diacylglycerol kinase-like"/>
    <property type="match status" value="1"/>
</dbReference>
<gene>
    <name evidence="6" type="ORF">METBISCDRAFT_11385</name>
</gene>
<feature type="domain" description="DAGKc" evidence="5">
    <location>
        <begin position="25"/>
        <end position="164"/>
    </location>
</feature>
<dbReference type="AlphaFoldDB" id="A0A4P9ZII8"/>
<name>A0A4P9ZII8_9ASCO</name>
<evidence type="ECO:0000313" key="6">
    <source>
        <dbReference type="EMBL" id="RKP32833.1"/>
    </source>
</evidence>
<evidence type="ECO:0000256" key="2">
    <source>
        <dbReference type="ARBA" id="ARBA00022741"/>
    </source>
</evidence>
<dbReference type="InterPro" id="IPR017438">
    <property type="entry name" value="ATP-NAD_kinase_N"/>
</dbReference>
<dbReference type="EMBL" id="ML004429">
    <property type="protein sequence ID" value="RKP32833.1"/>
    <property type="molecule type" value="Genomic_DNA"/>
</dbReference>
<protein>
    <recommendedName>
        <fullName evidence="5">DAGKc domain-containing protein</fullName>
    </recommendedName>
</protein>
<proteinExistence type="predicted"/>
<dbReference type="Proteomes" id="UP000268321">
    <property type="component" value="Unassembled WGS sequence"/>
</dbReference>
<dbReference type="SMART" id="SM00046">
    <property type="entry name" value="DAGKc"/>
    <property type="match status" value="1"/>
</dbReference>
<dbReference type="Gene3D" id="2.60.200.40">
    <property type="match status" value="1"/>
</dbReference>
<evidence type="ECO:0000259" key="5">
    <source>
        <dbReference type="PROSITE" id="PS50146"/>
    </source>
</evidence>